<comment type="caution">
    <text evidence="1">The sequence shown here is derived from an EMBL/GenBank/DDBJ whole genome shotgun (WGS) entry which is preliminary data.</text>
</comment>
<dbReference type="Proteomes" id="UP001600888">
    <property type="component" value="Unassembled WGS sequence"/>
</dbReference>
<evidence type="ECO:0000313" key="2">
    <source>
        <dbReference type="Proteomes" id="UP001600888"/>
    </source>
</evidence>
<reference evidence="1 2" key="1">
    <citation type="submission" date="2024-03" db="EMBL/GenBank/DDBJ databases">
        <title>A high-quality draft genome sequence of Diaporthe vaccinii, a causative agent of upright dieback and viscid rot disease in cranberry plants.</title>
        <authorList>
            <person name="Sarrasin M."/>
            <person name="Lang B.F."/>
            <person name="Burger G."/>
        </authorList>
    </citation>
    <scope>NUCLEOTIDE SEQUENCE [LARGE SCALE GENOMIC DNA]</scope>
    <source>
        <strain evidence="1 2">IS7</strain>
    </source>
</reference>
<gene>
    <name evidence="1" type="ORF">FJTKL_05778</name>
</gene>
<keyword evidence="2" id="KW-1185">Reference proteome</keyword>
<dbReference type="EMBL" id="JBAWTH010000020">
    <property type="protein sequence ID" value="KAL2287279.1"/>
    <property type="molecule type" value="Genomic_DNA"/>
</dbReference>
<accession>A0ABR4EXW2</accession>
<sequence>MPLRWAAFPYRLPHETAKPRGVRLIANARTPVSKHALDSESHICVAQLNGELSKKLFPPGNLSTGRLLPLSLALGGPLAASLSPRLTEDRPSLKLTSL</sequence>
<organism evidence="1 2">
    <name type="scientific">Diaporthe vaccinii</name>
    <dbReference type="NCBI Taxonomy" id="105482"/>
    <lineage>
        <taxon>Eukaryota</taxon>
        <taxon>Fungi</taxon>
        <taxon>Dikarya</taxon>
        <taxon>Ascomycota</taxon>
        <taxon>Pezizomycotina</taxon>
        <taxon>Sordariomycetes</taxon>
        <taxon>Sordariomycetidae</taxon>
        <taxon>Diaporthales</taxon>
        <taxon>Diaporthaceae</taxon>
        <taxon>Diaporthe</taxon>
        <taxon>Diaporthe eres species complex</taxon>
    </lineage>
</organism>
<name>A0ABR4EXW2_9PEZI</name>
<evidence type="ECO:0000313" key="1">
    <source>
        <dbReference type="EMBL" id="KAL2287279.1"/>
    </source>
</evidence>
<proteinExistence type="predicted"/>
<protein>
    <submittedName>
        <fullName evidence="1">Uncharacterized protein</fullName>
    </submittedName>
</protein>